<keyword evidence="3" id="KW-1185">Reference proteome</keyword>
<evidence type="ECO:0000313" key="2">
    <source>
        <dbReference type="EMBL" id="KAJ3837710.1"/>
    </source>
</evidence>
<dbReference type="InterPro" id="IPR036388">
    <property type="entry name" value="WH-like_DNA-bd_sf"/>
</dbReference>
<evidence type="ECO:0000259" key="1">
    <source>
        <dbReference type="Pfam" id="PF13358"/>
    </source>
</evidence>
<dbReference type="SUPFAM" id="SSF46689">
    <property type="entry name" value="Homeodomain-like"/>
    <property type="match status" value="1"/>
</dbReference>
<dbReference type="PANTHER" id="PTHR46564:SF1">
    <property type="entry name" value="TRANSPOSASE"/>
    <property type="match status" value="1"/>
</dbReference>
<dbReference type="Gene3D" id="1.10.10.10">
    <property type="entry name" value="Winged helix-like DNA-binding domain superfamily/Winged helix DNA-binding domain"/>
    <property type="match status" value="1"/>
</dbReference>
<dbReference type="Gene3D" id="3.30.420.10">
    <property type="entry name" value="Ribonuclease H-like superfamily/Ribonuclease H"/>
    <property type="match status" value="1"/>
</dbReference>
<sequence length="270" mass="31434">MARGKRLSNDLRRTIVNLRRNCTSLDEIVSKSACKRRTVQRILAEHRKNISGLRHTRSDLRGRKHKYNTQDMRFIHGLLAHTPDMYLDELQQQLEDRRGIRLSLATIWRMLKQSGYHLKKMKARSIDVHHIDDAGGLFLEDGFTRVHSLYEVDGLSLSTSFCFKTIHIFLFSSYSLLPALSIGGILYAKVVEGSFTAQKFFDFIEALLTCMQPFPAPKSVIVMDNARIHKDPRVLDLIQSRFVFSLCRSIIFYYERRCSRIFEHCGYIEE</sequence>
<name>A0AA38P7H0_9AGAR</name>
<proteinExistence type="predicted"/>
<accession>A0AA38P7H0</accession>
<evidence type="ECO:0000313" key="3">
    <source>
        <dbReference type="Proteomes" id="UP001163846"/>
    </source>
</evidence>
<dbReference type="Pfam" id="PF13358">
    <property type="entry name" value="DDE_3"/>
    <property type="match status" value="1"/>
</dbReference>
<gene>
    <name evidence="2" type="ORF">F5878DRAFT_584592</name>
</gene>
<dbReference type="InterPro" id="IPR009057">
    <property type="entry name" value="Homeodomain-like_sf"/>
</dbReference>
<dbReference type="InterPro" id="IPR038717">
    <property type="entry name" value="Tc1-like_DDE_dom"/>
</dbReference>
<organism evidence="2 3">
    <name type="scientific">Lentinula raphanica</name>
    <dbReference type="NCBI Taxonomy" id="153919"/>
    <lineage>
        <taxon>Eukaryota</taxon>
        <taxon>Fungi</taxon>
        <taxon>Dikarya</taxon>
        <taxon>Basidiomycota</taxon>
        <taxon>Agaricomycotina</taxon>
        <taxon>Agaricomycetes</taxon>
        <taxon>Agaricomycetidae</taxon>
        <taxon>Agaricales</taxon>
        <taxon>Marasmiineae</taxon>
        <taxon>Omphalotaceae</taxon>
        <taxon>Lentinula</taxon>
    </lineage>
</organism>
<dbReference type="EMBL" id="MU806228">
    <property type="protein sequence ID" value="KAJ3837710.1"/>
    <property type="molecule type" value="Genomic_DNA"/>
</dbReference>
<protein>
    <recommendedName>
        <fullName evidence="1">Tc1-like transposase DDE domain-containing protein</fullName>
    </recommendedName>
</protein>
<comment type="caution">
    <text evidence="2">The sequence shown here is derived from an EMBL/GenBank/DDBJ whole genome shotgun (WGS) entry which is preliminary data.</text>
</comment>
<dbReference type="PANTHER" id="PTHR46564">
    <property type="entry name" value="TRANSPOSASE"/>
    <property type="match status" value="1"/>
</dbReference>
<dbReference type="Proteomes" id="UP001163846">
    <property type="component" value="Unassembled WGS sequence"/>
</dbReference>
<reference evidence="2" key="1">
    <citation type="submission" date="2022-08" db="EMBL/GenBank/DDBJ databases">
        <authorList>
            <consortium name="DOE Joint Genome Institute"/>
            <person name="Min B."/>
            <person name="Riley R."/>
            <person name="Sierra-Patev S."/>
            <person name="Naranjo-Ortiz M."/>
            <person name="Looney B."/>
            <person name="Konkel Z."/>
            <person name="Slot J.C."/>
            <person name="Sakamoto Y."/>
            <person name="Steenwyk J.L."/>
            <person name="Rokas A."/>
            <person name="Carro J."/>
            <person name="Camarero S."/>
            <person name="Ferreira P."/>
            <person name="Molpeceres G."/>
            <person name="Ruiz-Duenas F.J."/>
            <person name="Serrano A."/>
            <person name="Henrissat B."/>
            <person name="Drula E."/>
            <person name="Hughes K.W."/>
            <person name="Mata J.L."/>
            <person name="Ishikawa N.K."/>
            <person name="Vargas-Isla R."/>
            <person name="Ushijima S."/>
            <person name="Smith C.A."/>
            <person name="Ahrendt S."/>
            <person name="Andreopoulos W."/>
            <person name="He G."/>
            <person name="Labutti K."/>
            <person name="Lipzen A."/>
            <person name="Ng V."/>
            <person name="Sandor L."/>
            <person name="Barry K."/>
            <person name="Martinez A.T."/>
            <person name="Xiao Y."/>
            <person name="Gibbons J.G."/>
            <person name="Terashima K."/>
            <person name="Hibbett D.S."/>
            <person name="Grigoriev I.V."/>
        </authorList>
    </citation>
    <scope>NUCLEOTIDE SEQUENCE</scope>
    <source>
        <strain evidence="2">TFB9207</strain>
    </source>
</reference>
<dbReference type="InterPro" id="IPR036397">
    <property type="entry name" value="RNaseH_sf"/>
</dbReference>
<dbReference type="GO" id="GO:0003676">
    <property type="term" value="F:nucleic acid binding"/>
    <property type="evidence" value="ECO:0007669"/>
    <property type="project" value="InterPro"/>
</dbReference>
<feature type="domain" description="Tc1-like transposase DDE" evidence="1">
    <location>
        <begin position="174"/>
        <end position="240"/>
    </location>
</feature>
<dbReference type="AlphaFoldDB" id="A0AA38P7H0"/>